<dbReference type="Proteomes" id="UP000272051">
    <property type="component" value="Unassembled WGS sequence"/>
</dbReference>
<proteinExistence type="predicted"/>
<dbReference type="AlphaFoldDB" id="A0A497EY99"/>
<dbReference type="CDD" id="cd00609">
    <property type="entry name" value="AAT_like"/>
    <property type="match status" value="1"/>
</dbReference>
<dbReference type="Gene3D" id="3.40.640.10">
    <property type="entry name" value="Type I PLP-dependent aspartate aminotransferase-like (Major domain)"/>
    <property type="match status" value="1"/>
</dbReference>
<dbReference type="PROSITE" id="PS00105">
    <property type="entry name" value="AA_TRANSFER_CLASS_1"/>
    <property type="match status" value="1"/>
</dbReference>
<evidence type="ECO:0000313" key="10">
    <source>
        <dbReference type="Proteomes" id="UP000272051"/>
    </source>
</evidence>
<keyword evidence="6" id="KW-0368">Histidine biosynthesis</keyword>
<keyword evidence="3" id="KW-0028">Amino-acid biosynthesis</keyword>
<comment type="caution">
    <text evidence="9">The sequence shown here is derived from an EMBL/GenBank/DDBJ whole genome shotgun (WGS) entry which is preliminary data.</text>
</comment>
<dbReference type="InterPro" id="IPR015422">
    <property type="entry name" value="PyrdxlP-dep_Trfase_small"/>
</dbReference>
<feature type="domain" description="Aminotransferase class I/classII large" evidence="8">
    <location>
        <begin position="25"/>
        <end position="353"/>
    </location>
</feature>
<evidence type="ECO:0000256" key="6">
    <source>
        <dbReference type="ARBA" id="ARBA00023102"/>
    </source>
</evidence>
<dbReference type="EMBL" id="QMQX01000056">
    <property type="protein sequence ID" value="RLE52374.1"/>
    <property type="molecule type" value="Genomic_DNA"/>
</dbReference>
<dbReference type="InterPro" id="IPR015421">
    <property type="entry name" value="PyrdxlP-dep_Trfase_major"/>
</dbReference>
<dbReference type="InterPro" id="IPR004839">
    <property type="entry name" value="Aminotransferase_I/II_large"/>
</dbReference>
<evidence type="ECO:0000256" key="7">
    <source>
        <dbReference type="ARBA" id="ARBA00029440"/>
    </source>
</evidence>
<gene>
    <name evidence="9" type="primary">hisC</name>
    <name evidence="9" type="ORF">DRJ33_04000</name>
</gene>
<evidence type="ECO:0000256" key="4">
    <source>
        <dbReference type="ARBA" id="ARBA00022679"/>
    </source>
</evidence>
<evidence type="ECO:0000256" key="2">
    <source>
        <dbReference type="ARBA" id="ARBA00022576"/>
    </source>
</evidence>
<dbReference type="Pfam" id="PF00155">
    <property type="entry name" value="Aminotran_1_2"/>
    <property type="match status" value="1"/>
</dbReference>
<evidence type="ECO:0000256" key="5">
    <source>
        <dbReference type="ARBA" id="ARBA00022898"/>
    </source>
</evidence>
<dbReference type="EC" id="2.6.1.9" evidence="9"/>
<evidence type="ECO:0000313" key="9">
    <source>
        <dbReference type="EMBL" id="RLE52374.1"/>
    </source>
</evidence>
<dbReference type="GO" id="GO:0030170">
    <property type="term" value="F:pyridoxal phosphate binding"/>
    <property type="evidence" value="ECO:0007669"/>
    <property type="project" value="InterPro"/>
</dbReference>
<dbReference type="InterPro" id="IPR005861">
    <property type="entry name" value="HisP_aminotrans"/>
</dbReference>
<dbReference type="SUPFAM" id="SSF53383">
    <property type="entry name" value="PLP-dependent transferases"/>
    <property type="match status" value="1"/>
</dbReference>
<dbReference type="PANTHER" id="PTHR42885:SF2">
    <property type="entry name" value="HISTIDINOL-PHOSPHATE AMINOTRANSFERASE"/>
    <property type="match status" value="1"/>
</dbReference>
<evidence type="ECO:0000256" key="3">
    <source>
        <dbReference type="ARBA" id="ARBA00022605"/>
    </source>
</evidence>
<protein>
    <submittedName>
        <fullName evidence="9">Histidinol-phosphate transaminase</fullName>
        <ecNumber evidence="9">2.6.1.9</ecNumber>
    </submittedName>
</protein>
<comment type="cofactor">
    <cofactor evidence="1">
        <name>pyridoxal 5'-phosphate</name>
        <dbReference type="ChEBI" id="CHEBI:597326"/>
    </cofactor>
</comment>
<organism evidence="9 10">
    <name type="scientific">Thermoproteota archaeon</name>
    <dbReference type="NCBI Taxonomy" id="2056631"/>
    <lineage>
        <taxon>Archaea</taxon>
        <taxon>Thermoproteota</taxon>
    </lineage>
</organism>
<name>A0A497EY99_9CREN</name>
<accession>A0A497EY99</accession>
<comment type="pathway">
    <text evidence="7">Amino-acid biosynthesis.</text>
</comment>
<keyword evidence="4 9" id="KW-0808">Transferase</keyword>
<evidence type="ECO:0000259" key="8">
    <source>
        <dbReference type="Pfam" id="PF00155"/>
    </source>
</evidence>
<dbReference type="Gene3D" id="3.90.1150.10">
    <property type="entry name" value="Aspartate Aminotransferase, domain 1"/>
    <property type="match status" value="1"/>
</dbReference>
<sequence length="361" mass="40469">MKAEKLANPWLDKLRPYYEKPLPADVIKLDLSENLYGPSPKVFDVVFANLDAIGQYTRLDHVIELKNALSKYTGLAVENISVFHGADAALDCVLRCFTKPGDKVVIHQPTYPGFISFARAFGVEVIDVYLKKPNFTLSLDEAIPACREAKVVFICNPNNPTGNIVISANELSELLKLDIMVVVDEAYYEFSKYTVAHMVRDYSNLIVIRSFSKAFGLAGLRVGYALAAEEAINILEKARIPYEISILESKAAIAALSDLEYLEQVVSSCIEGRDFVYRSLLELSDVKPYESRANFLMFSLKRGDIKAPKLVEHLLNKYRVAVKDLSRFKGLGEEYLRVGIGKMEHNKIFVDSLKAALAELR</sequence>
<dbReference type="NCBIfam" id="TIGR01141">
    <property type="entry name" value="hisC"/>
    <property type="match status" value="1"/>
</dbReference>
<dbReference type="GO" id="GO:0004400">
    <property type="term" value="F:histidinol-phosphate transaminase activity"/>
    <property type="evidence" value="ECO:0007669"/>
    <property type="project" value="UniProtKB-EC"/>
</dbReference>
<evidence type="ECO:0000256" key="1">
    <source>
        <dbReference type="ARBA" id="ARBA00001933"/>
    </source>
</evidence>
<keyword evidence="5" id="KW-0663">Pyridoxal phosphate</keyword>
<dbReference type="GO" id="GO:0000105">
    <property type="term" value="P:L-histidine biosynthetic process"/>
    <property type="evidence" value="ECO:0007669"/>
    <property type="project" value="UniProtKB-KW"/>
</dbReference>
<dbReference type="InterPro" id="IPR015424">
    <property type="entry name" value="PyrdxlP-dep_Trfase"/>
</dbReference>
<dbReference type="InterPro" id="IPR004838">
    <property type="entry name" value="NHTrfase_class1_PyrdxlP-BS"/>
</dbReference>
<keyword evidence="2 9" id="KW-0032">Aminotransferase</keyword>
<dbReference type="PANTHER" id="PTHR42885">
    <property type="entry name" value="HISTIDINOL-PHOSPHATE AMINOTRANSFERASE-RELATED"/>
    <property type="match status" value="1"/>
</dbReference>
<reference evidence="9 10" key="1">
    <citation type="submission" date="2018-06" db="EMBL/GenBank/DDBJ databases">
        <title>Extensive metabolic versatility and redundancy in microbially diverse, dynamic hydrothermal sediments.</title>
        <authorList>
            <person name="Dombrowski N."/>
            <person name="Teske A."/>
            <person name="Baker B.J."/>
        </authorList>
    </citation>
    <scope>NUCLEOTIDE SEQUENCE [LARGE SCALE GENOMIC DNA]</scope>
    <source>
        <strain evidence="9">B34_G17</strain>
    </source>
</reference>